<feature type="compositionally biased region" description="Basic and acidic residues" evidence="1">
    <location>
        <begin position="44"/>
        <end position="65"/>
    </location>
</feature>
<evidence type="ECO:0000313" key="3">
    <source>
        <dbReference type="EMBL" id="CAB3388670.1"/>
    </source>
</evidence>
<dbReference type="AlphaFoldDB" id="A0A8S1E7F9"/>
<dbReference type="OrthoDB" id="6769049at2759"/>
<dbReference type="GO" id="GO:0030246">
    <property type="term" value="F:carbohydrate binding"/>
    <property type="evidence" value="ECO:0007669"/>
    <property type="project" value="InterPro"/>
</dbReference>
<dbReference type="InterPro" id="IPR050843">
    <property type="entry name" value="Glycosyl_Hydrlase_38"/>
</dbReference>
<dbReference type="PANTHER" id="PTHR11607">
    <property type="entry name" value="ALPHA-MANNOSIDASE"/>
    <property type="match status" value="1"/>
</dbReference>
<sequence length="194" mass="22590">MGVGMFALVWCKGRGVLRRGGRKTTLANDVRHRKGLMWKARRSQTQEEKGPYKSPEQGRNEEKSGPRVYQFSGVKMELPENVHLLTLEPWKDGKILLRFEHIMEKSDDLRLSRASEFSIQDLFEAKVQKVTEMTLGANQILSSSRRFKWNEDKFTSGTKNDQDRTAPERNVIQSSDYFKVILYPMQIRTFVVEF</sequence>
<evidence type="ECO:0000256" key="1">
    <source>
        <dbReference type="SAM" id="MobiDB-lite"/>
    </source>
</evidence>
<accession>A0A8S1E7F9</accession>
<dbReference type="SUPFAM" id="SSF74650">
    <property type="entry name" value="Galactose mutarotase-like"/>
    <property type="match status" value="1"/>
</dbReference>
<dbReference type="Pfam" id="PF17677">
    <property type="entry name" value="Glyco_hydro38C2"/>
    <property type="match status" value="1"/>
</dbReference>
<evidence type="ECO:0000313" key="4">
    <source>
        <dbReference type="Proteomes" id="UP000494165"/>
    </source>
</evidence>
<name>A0A8S1E7F9_9INSE</name>
<dbReference type="PANTHER" id="PTHR11607:SF3">
    <property type="entry name" value="LYSOSOMAL ALPHA-MANNOSIDASE"/>
    <property type="match status" value="1"/>
</dbReference>
<organism evidence="3 4">
    <name type="scientific">Cloeon dipterum</name>
    <dbReference type="NCBI Taxonomy" id="197152"/>
    <lineage>
        <taxon>Eukaryota</taxon>
        <taxon>Metazoa</taxon>
        <taxon>Ecdysozoa</taxon>
        <taxon>Arthropoda</taxon>
        <taxon>Hexapoda</taxon>
        <taxon>Insecta</taxon>
        <taxon>Pterygota</taxon>
        <taxon>Palaeoptera</taxon>
        <taxon>Ephemeroptera</taxon>
        <taxon>Pisciforma</taxon>
        <taxon>Baetidae</taxon>
        <taxon>Cloeon</taxon>
    </lineage>
</organism>
<evidence type="ECO:0000259" key="2">
    <source>
        <dbReference type="Pfam" id="PF17677"/>
    </source>
</evidence>
<comment type="caution">
    <text evidence="3">The sequence shown here is derived from an EMBL/GenBank/DDBJ whole genome shotgun (WGS) entry which is preliminary data.</text>
</comment>
<gene>
    <name evidence="3" type="ORF">CLODIP_2_CD00662</name>
</gene>
<dbReference type="InterPro" id="IPR011013">
    <property type="entry name" value="Gal_mutarotase_sf_dom"/>
</dbReference>
<dbReference type="EMBL" id="CADEPI010000853">
    <property type="protein sequence ID" value="CAB3388670.1"/>
    <property type="molecule type" value="Genomic_DNA"/>
</dbReference>
<keyword evidence="4" id="KW-1185">Reference proteome</keyword>
<feature type="region of interest" description="Disordered" evidence="1">
    <location>
        <begin position="37"/>
        <end position="66"/>
    </location>
</feature>
<dbReference type="GO" id="GO:0004559">
    <property type="term" value="F:alpha-mannosidase activity"/>
    <property type="evidence" value="ECO:0007669"/>
    <property type="project" value="TreeGrafter"/>
</dbReference>
<dbReference type="Gene3D" id="2.60.40.1360">
    <property type="match status" value="1"/>
</dbReference>
<proteinExistence type="predicted"/>
<dbReference type="Proteomes" id="UP000494165">
    <property type="component" value="Unassembled WGS sequence"/>
</dbReference>
<feature type="domain" description="Glycosyl hydrolases family 38 C-terminal" evidence="2">
    <location>
        <begin position="81"/>
        <end position="190"/>
    </location>
</feature>
<dbReference type="GO" id="GO:0005764">
    <property type="term" value="C:lysosome"/>
    <property type="evidence" value="ECO:0007669"/>
    <property type="project" value="TreeGrafter"/>
</dbReference>
<protein>
    <recommendedName>
        <fullName evidence="2">Glycosyl hydrolases family 38 C-terminal domain-containing protein</fullName>
    </recommendedName>
</protein>
<dbReference type="GO" id="GO:0005975">
    <property type="term" value="P:carbohydrate metabolic process"/>
    <property type="evidence" value="ECO:0007669"/>
    <property type="project" value="InterPro"/>
</dbReference>
<reference evidence="3 4" key="1">
    <citation type="submission" date="2020-04" db="EMBL/GenBank/DDBJ databases">
        <authorList>
            <person name="Alioto T."/>
            <person name="Alioto T."/>
            <person name="Gomez Garrido J."/>
        </authorList>
    </citation>
    <scope>NUCLEOTIDE SEQUENCE [LARGE SCALE GENOMIC DNA]</scope>
</reference>
<dbReference type="InterPro" id="IPR041147">
    <property type="entry name" value="GH38_C"/>
</dbReference>